<sequence>MPNPSTEEEFLVNSIIGEGAEFVGEFKFPGLIRIDGKFRGVLETTGKVLIGKSGIVDTDIKARVVVAGGEIRGNIYATERVTLLSSCRLEGDIVTPRLIVEEGVVFHGKCTINPTRH</sequence>
<reference evidence="2" key="1">
    <citation type="journal article" date="2019" name="PLoS Negl. Trop. Dis.">
        <title>Revisiting the worldwide diversity of Leptospira species in the environment.</title>
        <authorList>
            <person name="Vincent A.T."/>
            <person name="Schiettekatte O."/>
            <person name="Bourhy P."/>
            <person name="Veyrier F.J."/>
            <person name="Picardeau M."/>
        </authorList>
    </citation>
    <scope>NUCLEOTIDE SEQUENCE [LARGE SCALE GENOMIC DNA]</scope>
    <source>
        <strain evidence="2">201800277</strain>
    </source>
</reference>
<gene>
    <name evidence="2" type="ORF">EHQ30_05850</name>
</gene>
<evidence type="ECO:0000313" key="2">
    <source>
        <dbReference type="EMBL" id="TGK96141.1"/>
    </source>
</evidence>
<organism evidence="2 3">
    <name type="scientific">Leptospira brenneri</name>
    <dbReference type="NCBI Taxonomy" id="2023182"/>
    <lineage>
        <taxon>Bacteria</taxon>
        <taxon>Pseudomonadati</taxon>
        <taxon>Spirochaetota</taxon>
        <taxon>Spirochaetia</taxon>
        <taxon>Leptospirales</taxon>
        <taxon>Leptospiraceae</taxon>
        <taxon>Leptospira</taxon>
    </lineage>
</organism>
<dbReference type="AlphaFoldDB" id="A0A2M9Y5S3"/>
<name>A0A2M9Y5S3_9LEPT</name>
<comment type="similarity">
    <text evidence="1">Belongs to the bactofilin family.</text>
</comment>
<dbReference type="OrthoDB" id="329329at2"/>
<accession>A0A2M9Y5S3</accession>
<dbReference type="EMBL" id="RQFP01000001">
    <property type="protein sequence ID" value="TGK96141.1"/>
    <property type="molecule type" value="Genomic_DNA"/>
</dbReference>
<dbReference type="PANTHER" id="PTHR35024:SF4">
    <property type="entry name" value="POLYMER-FORMING CYTOSKELETAL PROTEIN"/>
    <property type="match status" value="1"/>
</dbReference>
<protein>
    <submittedName>
        <fullName evidence="2">Polymer-forming cytoskeletal protein</fullName>
    </submittedName>
</protein>
<dbReference type="PANTHER" id="PTHR35024">
    <property type="entry name" value="HYPOTHETICAL CYTOSOLIC PROTEIN"/>
    <property type="match status" value="1"/>
</dbReference>
<comment type="caution">
    <text evidence="2">The sequence shown here is derived from an EMBL/GenBank/DDBJ whole genome shotgun (WGS) entry which is preliminary data.</text>
</comment>
<dbReference type="Pfam" id="PF04519">
    <property type="entry name" value="Bactofilin"/>
    <property type="match status" value="1"/>
</dbReference>
<keyword evidence="3" id="KW-1185">Reference proteome</keyword>
<dbReference type="InterPro" id="IPR007607">
    <property type="entry name" value="BacA/B"/>
</dbReference>
<evidence type="ECO:0000313" key="3">
    <source>
        <dbReference type="Proteomes" id="UP000297891"/>
    </source>
</evidence>
<evidence type="ECO:0000256" key="1">
    <source>
        <dbReference type="ARBA" id="ARBA00044755"/>
    </source>
</evidence>
<proteinExistence type="inferred from homology"/>
<dbReference type="RefSeq" id="WP_100788910.1">
    <property type="nucleotide sequence ID" value="NZ_NPDQ01000001.1"/>
</dbReference>
<dbReference type="Proteomes" id="UP000297891">
    <property type="component" value="Unassembled WGS sequence"/>
</dbReference>